<evidence type="ECO:0000259" key="5">
    <source>
        <dbReference type="PROSITE" id="PS51294"/>
    </source>
</evidence>
<feature type="region of interest" description="Disordered" evidence="3">
    <location>
        <begin position="254"/>
        <end position="284"/>
    </location>
</feature>
<sequence>MPGDIDGDIARWILEFLVWQPLDDRVLSSLINILPLSDENSRLKKSLLLRRIESEISTLSVTEKILDFLEQIEELEFQGKIEPHSDLIKEAYCSVAVESTVKFLKENGGDSKFRYFDAVKRIWRGRVCKMEKAETVGLLSEDLRSWKDEVEAAVWDESVIDNVLKRSEGLDAVAAVRCYVVQEKEIMGPPFLELVAEALRNDDKLRGLLGIAGVKSLGRFPSADHNLDHPNDINRDKENVIVRRKHIASKRTRAALSGTSRGAKITDTDASGADLSSKINNLPSTPEVNEVQEALKSSSLELKAVVKDPLPEALHLAETKLSSIARKDTSNKPVKENCAGANPSVAESSGTVQANGGTLDNHNSEHQKDAPKPSLMARNGTACTLQWDDSIDGLSEESPNIGTGVQLPSPKRGVVAPLKIYGMNNLKKRRKMKRWSTEEEDTLRMGVDKYGRGNWKFILNAYRDVFEGRTEVDLKDKWRNMTR</sequence>
<dbReference type="EMBL" id="JBJUIK010000004">
    <property type="protein sequence ID" value="KAL3530975.1"/>
    <property type="molecule type" value="Genomic_DNA"/>
</dbReference>
<keyword evidence="2" id="KW-0539">Nucleus</keyword>
<dbReference type="AlphaFoldDB" id="A0ABD3AGK0"/>
<protein>
    <submittedName>
        <fullName evidence="6">Uncharacterized protein</fullName>
    </submittedName>
</protein>
<dbReference type="SMART" id="SM00717">
    <property type="entry name" value="SANT"/>
    <property type="match status" value="1"/>
</dbReference>
<accession>A0ABD3AGK0</accession>
<evidence type="ECO:0000313" key="7">
    <source>
        <dbReference type="Proteomes" id="UP001630127"/>
    </source>
</evidence>
<dbReference type="CDD" id="cd11660">
    <property type="entry name" value="SANT_TRF"/>
    <property type="match status" value="1"/>
</dbReference>
<organism evidence="6 7">
    <name type="scientific">Cinchona calisaya</name>
    <dbReference type="NCBI Taxonomy" id="153742"/>
    <lineage>
        <taxon>Eukaryota</taxon>
        <taxon>Viridiplantae</taxon>
        <taxon>Streptophyta</taxon>
        <taxon>Embryophyta</taxon>
        <taxon>Tracheophyta</taxon>
        <taxon>Spermatophyta</taxon>
        <taxon>Magnoliopsida</taxon>
        <taxon>eudicotyledons</taxon>
        <taxon>Gunneridae</taxon>
        <taxon>Pentapetalae</taxon>
        <taxon>asterids</taxon>
        <taxon>lamiids</taxon>
        <taxon>Gentianales</taxon>
        <taxon>Rubiaceae</taxon>
        <taxon>Cinchonoideae</taxon>
        <taxon>Cinchoneae</taxon>
        <taxon>Cinchona</taxon>
    </lineage>
</organism>
<keyword evidence="7" id="KW-1185">Reference proteome</keyword>
<dbReference type="PROSITE" id="PS50090">
    <property type="entry name" value="MYB_LIKE"/>
    <property type="match status" value="1"/>
</dbReference>
<comment type="caution">
    <text evidence="6">The sequence shown here is derived from an EMBL/GenBank/DDBJ whole genome shotgun (WGS) entry which is preliminary data.</text>
</comment>
<dbReference type="Pfam" id="PF00249">
    <property type="entry name" value="Myb_DNA-binding"/>
    <property type="match status" value="1"/>
</dbReference>
<reference evidence="6 7" key="1">
    <citation type="submission" date="2024-11" db="EMBL/GenBank/DDBJ databases">
        <title>A near-complete genome assembly of Cinchona calisaya.</title>
        <authorList>
            <person name="Lian D.C."/>
            <person name="Zhao X.W."/>
            <person name="Wei L."/>
        </authorList>
    </citation>
    <scope>NUCLEOTIDE SEQUENCE [LARGE SCALE GENOMIC DNA]</scope>
    <source>
        <tissue evidence="6">Nenye</tissue>
    </source>
</reference>
<proteinExistence type="predicted"/>
<evidence type="ECO:0000259" key="4">
    <source>
        <dbReference type="PROSITE" id="PS50090"/>
    </source>
</evidence>
<dbReference type="GO" id="GO:0005634">
    <property type="term" value="C:nucleus"/>
    <property type="evidence" value="ECO:0007669"/>
    <property type="project" value="UniProtKB-SubCell"/>
</dbReference>
<name>A0ABD3AGK0_9GENT</name>
<evidence type="ECO:0000256" key="3">
    <source>
        <dbReference type="SAM" id="MobiDB-lite"/>
    </source>
</evidence>
<feature type="compositionally biased region" description="Polar residues" evidence="3">
    <location>
        <begin position="345"/>
        <end position="361"/>
    </location>
</feature>
<dbReference type="PANTHER" id="PTHR46993">
    <property type="entry name" value="MYB TRANSCRIPTION FACTOR"/>
    <property type="match status" value="1"/>
</dbReference>
<dbReference type="InterPro" id="IPR017930">
    <property type="entry name" value="Myb_dom"/>
</dbReference>
<feature type="compositionally biased region" description="Basic and acidic residues" evidence="3">
    <location>
        <begin position="362"/>
        <end position="371"/>
    </location>
</feature>
<dbReference type="Proteomes" id="UP001630127">
    <property type="component" value="Unassembled WGS sequence"/>
</dbReference>
<dbReference type="PROSITE" id="PS51294">
    <property type="entry name" value="HTH_MYB"/>
    <property type="match status" value="1"/>
</dbReference>
<gene>
    <name evidence="6" type="ORF">ACH5RR_010297</name>
</gene>
<dbReference type="Gene3D" id="1.10.10.60">
    <property type="entry name" value="Homeodomain-like"/>
    <property type="match status" value="1"/>
</dbReference>
<dbReference type="SUPFAM" id="SSF46689">
    <property type="entry name" value="Homeodomain-like"/>
    <property type="match status" value="1"/>
</dbReference>
<dbReference type="InterPro" id="IPR009057">
    <property type="entry name" value="Homeodomain-like_sf"/>
</dbReference>
<evidence type="ECO:0000256" key="1">
    <source>
        <dbReference type="ARBA" id="ARBA00004123"/>
    </source>
</evidence>
<feature type="domain" description="Myb-like" evidence="4">
    <location>
        <begin position="427"/>
        <end position="482"/>
    </location>
</feature>
<comment type="subcellular location">
    <subcellularLocation>
        <location evidence="1">Nucleus</location>
    </subcellularLocation>
</comment>
<dbReference type="InterPro" id="IPR001005">
    <property type="entry name" value="SANT/Myb"/>
</dbReference>
<evidence type="ECO:0000256" key="2">
    <source>
        <dbReference type="ARBA" id="ARBA00023242"/>
    </source>
</evidence>
<feature type="domain" description="HTH myb-type" evidence="5">
    <location>
        <begin position="427"/>
        <end position="483"/>
    </location>
</feature>
<feature type="region of interest" description="Disordered" evidence="3">
    <location>
        <begin position="327"/>
        <end position="376"/>
    </location>
</feature>
<dbReference type="PANTHER" id="PTHR46993:SF6">
    <property type="entry name" value="MYB TRANSCRIPTION FACTOR"/>
    <property type="match status" value="1"/>
</dbReference>
<evidence type="ECO:0000313" key="6">
    <source>
        <dbReference type="EMBL" id="KAL3530975.1"/>
    </source>
</evidence>